<gene>
    <name evidence="2" type="primary">pphB</name>
    <name evidence="2" type="ORF">LOM8899_00400</name>
</gene>
<protein>
    <submittedName>
        <fullName evidence="2">Serine/threonine-protein phosphatase 2</fullName>
        <ecNumber evidence="2">3.1.3.16</ecNumber>
    </submittedName>
</protein>
<organism evidence="2 3">
    <name type="scientific">Flavimaricola marinus</name>
    <dbReference type="NCBI Taxonomy" id="1819565"/>
    <lineage>
        <taxon>Bacteria</taxon>
        <taxon>Pseudomonadati</taxon>
        <taxon>Pseudomonadota</taxon>
        <taxon>Alphaproteobacteria</taxon>
        <taxon>Rhodobacterales</taxon>
        <taxon>Paracoccaceae</taxon>
        <taxon>Flavimaricola</taxon>
    </lineage>
</organism>
<dbReference type="Proteomes" id="UP000201613">
    <property type="component" value="Unassembled WGS sequence"/>
</dbReference>
<dbReference type="EMBL" id="FXZK01000001">
    <property type="protein sequence ID" value="SMY06277.1"/>
    <property type="molecule type" value="Genomic_DNA"/>
</dbReference>
<dbReference type="InterPro" id="IPR050126">
    <property type="entry name" value="Ap4A_hydrolase"/>
</dbReference>
<dbReference type="GO" id="GO:0110154">
    <property type="term" value="P:RNA decapping"/>
    <property type="evidence" value="ECO:0007669"/>
    <property type="project" value="TreeGrafter"/>
</dbReference>
<dbReference type="EC" id="3.1.3.16" evidence="2"/>
<dbReference type="InterPro" id="IPR004843">
    <property type="entry name" value="Calcineurin-like_PHP"/>
</dbReference>
<dbReference type="Pfam" id="PF00149">
    <property type="entry name" value="Metallophos"/>
    <property type="match status" value="1"/>
</dbReference>
<dbReference type="SUPFAM" id="SSF56300">
    <property type="entry name" value="Metallo-dependent phosphatases"/>
    <property type="match status" value="1"/>
</dbReference>
<dbReference type="PROSITE" id="PS00125">
    <property type="entry name" value="SER_THR_PHOSPHATASE"/>
    <property type="match status" value="1"/>
</dbReference>
<dbReference type="Gene3D" id="3.60.21.10">
    <property type="match status" value="1"/>
</dbReference>
<dbReference type="PANTHER" id="PTHR42850">
    <property type="entry name" value="METALLOPHOSPHOESTERASE"/>
    <property type="match status" value="1"/>
</dbReference>
<keyword evidence="3" id="KW-1185">Reference proteome</keyword>
<dbReference type="GO" id="GO:0005737">
    <property type="term" value="C:cytoplasm"/>
    <property type="evidence" value="ECO:0007669"/>
    <property type="project" value="TreeGrafter"/>
</dbReference>
<accession>A0A238L993</accession>
<dbReference type="CDD" id="cd00144">
    <property type="entry name" value="MPP_PPP_family"/>
    <property type="match status" value="1"/>
</dbReference>
<keyword evidence="2" id="KW-0378">Hydrolase</keyword>
<sequence length="244" mass="26360">MLGRLFRSLRAQPSKGVFGPVAPAEPFYAVGDVHGRSDLLTKLLSQFDPDTRVVMVGDYIDRGDESRAVLDLLTNRPGTVCLRGNHEQMLIDFLSKPAAAGARFLRNGGLQTLASYGIGGVLPTSADDLLAEKAAQLHEAMGAETVDWLRELPYQFQSGNVVVVHAGADPNVPMDLQAPRHLMWGHKDFPAKDRQDGLWIVHGHTIVPQVDIEPGRIAIDTGAYATGRLSAVLVNESGAHVIQA</sequence>
<dbReference type="AlphaFoldDB" id="A0A238L993"/>
<dbReference type="InterPro" id="IPR006186">
    <property type="entry name" value="Ser/Thr-sp_prot-phosphatase"/>
</dbReference>
<dbReference type="RefSeq" id="WP_093990475.1">
    <property type="nucleotide sequence ID" value="NZ_FXZK01000001.1"/>
</dbReference>
<dbReference type="PANTHER" id="PTHR42850:SF4">
    <property type="entry name" value="ZINC-DEPENDENT ENDOPOLYPHOSPHATASE"/>
    <property type="match status" value="1"/>
</dbReference>
<name>A0A238L993_9RHOB</name>
<feature type="domain" description="Serine/threonine specific protein phosphatases" evidence="1">
    <location>
        <begin position="82"/>
        <end position="87"/>
    </location>
</feature>
<evidence type="ECO:0000313" key="3">
    <source>
        <dbReference type="Proteomes" id="UP000201613"/>
    </source>
</evidence>
<evidence type="ECO:0000313" key="2">
    <source>
        <dbReference type="EMBL" id="SMY06277.1"/>
    </source>
</evidence>
<dbReference type="OrthoDB" id="9807890at2"/>
<dbReference type="InterPro" id="IPR029052">
    <property type="entry name" value="Metallo-depent_PP-like"/>
</dbReference>
<proteinExistence type="predicted"/>
<dbReference type="GO" id="GO:0004722">
    <property type="term" value="F:protein serine/threonine phosphatase activity"/>
    <property type="evidence" value="ECO:0007669"/>
    <property type="project" value="UniProtKB-EC"/>
</dbReference>
<reference evidence="2 3" key="1">
    <citation type="submission" date="2017-05" db="EMBL/GenBank/DDBJ databases">
        <authorList>
            <person name="Song R."/>
            <person name="Chenine A.L."/>
            <person name="Ruprecht R.M."/>
        </authorList>
    </citation>
    <scope>NUCLEOTIDE SEQUENCE [LARGE SCALE GENOMIC DNA]</scope>
    <source>
        <strain evidence="2 3">CECT 8899</strain>
    </source>
</reference>
<evidence type="ECO:0000259" key="1">
    <source>
        <dbReference type="PROSITE" id="PS00125"/>
    </source>
</evidence>
<dbReference type="GO" id="GO:0008803">
    <property type="term" value="F:bis(5'-nucleosyl)-tetraphosphatase (symmetrical) activity"/>
    <property type="evidence" value="ECO:0007669"/>
    <property type="project" value="TreeGrafter"/>
</dbReference>